<accession>A0ABT6MKK9</accession>
<evidence type="ECO:0000313" key="3">
    <source>
        <dbReference type="Proteomes" id="UP001160334"/>
    </source>
</evidence>
<keyword evidence="3" id="KW-1185">Reference proteome</keyword>
<dbReference type="EMBL" id="JARXVC010000028">
    <property type="protein sequence ID" value="MDH6284854.1"/>
    <property type="molecule type" value="Genomic_DNA"/>
</dbReference>
<comment type="caution">
    <text evidence="2">The sequence shown here is derived from an EMBL/GenBank/DDBJ whole genome shotgun (WGS) entry which is preliminary data.</text>
</comment>
<dbReference type="Proteomes" id="UP001160334">
    <property type="component" value="Unassembled WGS sequence"/>
</dbReference>
<evidence type="ECO:0000313" key="2">
    <source>
        <dbReference type="EMBL" id="MDH6284854.1"/>
    </source>
</evidence>
<reference evidence="2 3" key="1">
    <citation type="submission" date="2023-04" db="EMBL/GenBank/DDBJ databases">
        <title>Forest soil microbial communities from Buena Vista Peninsula, Colon Province, Panama.</title>
        <authorList>
            <person name="Bouskill N."/>
        </authorList>
    </citation>
    <scope>NUCLEOTIDE SEQUENCE [LARGE SCALE GENOMIC DNA]</scope>
    <source>
        <strain evidence="2 3">CFH S0262</strain>
    </source>
</reference>
<organism evidence="2 3">
    <name type="scientific">Prescottella agglutinans</name>
    <dbReference type="NCBI Taxonomy" id="1644129"/>
    <lineage>
        <taxon>Bacteria</taxon>
        <taxon>Bacillati</taxon>
        <taxon>Actinomycetota</taxon>
        <taxon>Actinomycetes</taxon>
        <taxon>Mycobacteriales</taxon>
        <taxon>Nocardiaceae</taxon>
        <taxon>Prescottella</taxon>
    </lineage>
</organism>
<keyword evidence="1" id="KW-1133">Transmembrane helix</keyword>
<protein>
    <submittedName>
        <fullName evidence="2">Uncharacterized protein</fullName>
    </submittedName>
</protein>
<keyword evidence="1" id="KW-0812">Transmembrane</keyword>
<gene>
    <name evidence="2" type="ORF">M2280_006117</name>
</gene>
<sequence length="30" mass="3367">MTMLDYFMFFGPLSPLFVAAVTWLVSIGVL</sequence>
<feature type="transmembrane region" description="Helical" evidence="1">
    <location>
        <begin position="6"/>
        <end position="29"/>
    </location>
</feature>
<evidence type="ECO:0000256" key="1">
    <source>
        <dbReference type="SAM" id="Phobius"/>
    </source>
</evidence>
<proteinExistence type="predicted"/>
<name>A0ABT6MKK9_9NOCA</name>
<keyword evidence="1" id="KW-0472">Membrane</keyword>